<dbReference type="EMBL" id="JAGRRH010000009">
    <property type="protein sequence ID" value="KAG7364737.1"/>
    <property type="molecule type" value="Genomic_DNA"/>
</dbReference>
<proteinExistence type="predicted"/>
<organism evidence="2 3">
    <name type="scientific">Nitzschia inconspicua</name>
    <dbReference type="NCBI Taxonomy" id="303405"/>
    <lineage>
        <taxon>Eukaryota</taxon>
        <taxon>Sar</taxon>
        <taxon>Stramenopiles</taxon>
        <taxon>Ochrophyta</taxon>
        <taxon>Bacillariophyta</taxon>
        <taxon>Bacillariophyceae</taxon>
        <taxon>Bacillariophycidae</taxon>
        <taxon>Bacillariales</taxon>
        <taxon>Bacillariaceae</taxon>
        <taxon>Nitzschia</taxon>
    </lineage>
</organism>
<feature type="region of interest" description="Disordered" evidence="1">
    <location>
        <begin position="22"/>
        <end position="51"/>
    </location>
</feature>
<reference evidence="2" key="2">
    <citation type="submission" date="2021-04" db="EMBL/GenBank/DDBJ databases">
        <authorList>
            <person name="Podell S."/>
        </authorList>
    </citation>
    <scope>NUCLEOTIDE SEQUENCE</scope>
    <source>
        <strain evidence="2">Hildebrandi</strain>
    </source>
</reference>
<name>A0A9K3PYL5_9STRA</name>
<sequence>MISASRIGSSLCGVISRKSRHHSNAVCHGRPSSVTRSTQRFSSSQKMTHEEREEAVNRANKAMKGYVETRILAKQGKLKSKGRGTPEQEKSATAIQLSLLVSLGLAFIISPILGRKIAQDEDFREKYVPDWYDFRVKPPKSAWTREELHHQIVEVEKDMRERAIRGDFTPEKLEELRRSLQPRSDLSQEDVDMAKKYGWGTIHPGIDPDDDDDDDE</sequence>
<reference evidence="2" key="1">
    <citation type="journal article" date="2021" name="Sci. Rep.">
        <title>Diploid genomic architecture of Nitzschia inconspicua, an elite biomass production diatom.</title>
        <authorList>
            <person name="Oliver A."/>
            <person name="Podell S."/>
            <person name="Pinowska A."/>
            <person name="Traller J.C."/>
            <person name="Smith S.R."/>
            <person name="McClure R."/>
            <person name="Beliaev A."/>
            <person name="Bohutskyi P."/>
            <person name="Hill E.A."/>
            <person name="Rabines A."/>
            <person name="Zheng H."/>
            <person name="Allen L.Z."/>
            <person name="Kuo A."/>
            <person name="Grigoriev I.V."/>
            <person name="Allen A.E."/>
            <person name="Hazlebeck D."/>
            <person name="Allen E.E."/>
        </authorList>
    </citation>
    <scope>NUCLEOTIDE SEQUENCE</scope>
    <source>
        <strain evidence="2">Hildebrandi</strain>
    </source>
</reference>
<gene>
    <name evidence="2" type="ORF">IV203_037939</name>
</gene>
<dbReference type="OrthoDB" id="46221at2759"/>
<evidence type="ECO:0000313" key="3">
    <source>
        <dbReference type="Proteomes" id="UP000693970"/>
    </source>
</evidence>
<feature type="region of interest" description="Disordered" evidence="1">
    <location>
        <begin position="195"/>
        <end position="216"/>
    </location>
</feature>
<evidence type="ECO:0000313" key="2">
    <source>
        <dbReference type="EMBL" id="KAG7364737.1"/>
    </source>
</evidence>
<evidence type="ECO:0000256" key="1">
    <source>
        <dbReference type="SAM" id="MobiDB-lite"/>
    </source>
</evidence>
<dbReference type="Proteomes" id="UP000693970">
    <property type="component" value="Unassembled WGS sequence"/>
</dbReference>
<dbReference type="AlphaFoldDB" id="A0A9K3PYL5"/>
<feature type="compositionally biased region" description="Polar residues" evidence="1">
    <location>
        <begin position="32"/>
        <end position="46"/>
    </location>
</feature>
<protein>
    <submittedName>
        <fullName evidence="2">Uncharacterized protein</fullName>
    </submittedName>
</protein>
<feature type="compositionally biased region" description="Acidic residues" evidence="1">
    <location>
        <begin position="207"/>
        <end position="216"/>
    </location>
</feature>
<comment type="caution">
    <text evidence="2">The sequence shown here is derived from an EMBL/GenBank/DDBJ whole genome shotgun (WGS) entry which is preliminary data.</text>
</comment>
<accession>A0A9K3PYL5</accession>
<keyword evidence="3" id="KW-1185">Reference proteome</keyword>